<dbReference type="Pfam" id="PF05635">
    <property type="entry name" value="23S_rRNA_IVP"/>
    <property type="match status" value="1"/>
</dbReference>
<organism evidence="1 2">
    <name type="scientific">Hyella patelloides LEGE 07179</name>
    <dbReference type="NCBI Taxonomy" id="945734"/>
    <lineage>
        <taxon>Bacteria</taxon>
        <taxon>Bacillati</taxon>
        <taxon>Cyanobacteriota</taxon>
        <taxon>Cyanophyceae</taxon>
        <taxon>Pleurocapsales</taxon>
        <taxon>Hyellaceae</taxon>
        <taxon>Hyella</taxon>
    </lineage>
</organism>
<accession>A0A563VMM1</accession>
<dbReference type="NCBIfam" id="TIGR02436">
    <property type="entry name" value="four helix bundle protein"/>
    <property type="match status" value="1"/>
</dbReference>
<dbReference type="InterPro" id="IPR036583">
    <property type="entry name" value="23S_rRNA_IVS_sf"/>
</dbReference>
<evidence type="ECO:0000313" key="1">
    <source>
        <dbReference type="EMBL" id="VEP12668.1"/>
    </source>
</evidence>
<gene>
    <name evidence="1" type="ORF">H1P_160007</name>
</gene>
<proteinExistence type="predicted"/>
<protein>
    <recommendedName>
        <fullName evidence="3">Four helix bundle protein</fullName>
    </recommendedName>
</protein>
<sequence>MTGDKESIQVRTKKFAVRVVFAYTEILKKSTYNDAVVVLAKQFLRAGTSIGANCKEAISAQSTKDFIHKYEVALKEARETEYWIEIMIDTEIVPKQRFRLLLQEIDSIIRILVATIKSLKTNS</sequence>
<dbReference type="AlphaFoldDB" id="A0A563VMM1"/>
<name>A0A563VMM1_9CYAN</name>
<dbReference type="PANTHER" id="PTHR38471:SF2">
    <property type="entry name" value="FOUR HELIX BUNDLE PROTEIN"/>
    <property type="match status" value="1"/>
</dbReference>
<keyword evidence="2" id="KW-1185">Reference proteome</keyword>
<dbReference type="OrthoDB" id="285993at2"/>
<evidence type="ECO:0008006" key="3">
    <source>
        <dbReference type="Google" id="ProtNLM"/>
    </source>
</evidence>
<dbReference type="RefSeq" id="WP_144864213.1">
    <property type="nucleotide sequence ID" value="NZ_LR213778.1"/>
</dbReference>
<reference evidence="1 2" key="1">
    <citation type="submission" date="2019-01" db="EMBL/GenBank/DDBJ databases">
        <authorList>
            <person name="Brito A."/>
        </authorList>
    </citation>
    <scope>NUCLEOTIDE SEQUENCE [LARGE SCALE GENOMIC DNA]</scope>
    <source>
        <strain evidence="1">1</strain>
    </source>
</reference>
<dbReference type="EMBL" id="CAACVJ010000068">
    <property type="protein sequence ID" value="VEP12668.1"/>
    <property type="molecule type" value="Genomic_DNA"/>
</dbReference>
<dbReference type="PANTHER" id="PTHR38471">
    <property type="entry name" value="FOUR HELIX BUNDLE PROTEIN"/>
    <property type="match status" value="1"/>
</dbReference>
<dbReference type="Gene3D" id="1.20.1440.60">
    <property type="entry name" value="23S rRNA-intervening sequence"/>
    <property type="match status" value="1"/>
</dbReference>
<dbReference type="InterPro" id="IPR012657">
    <property type="entry name" value="23S_rRNA-intervening_sequence"/>
</dbReference>
<dbReference type="PIRSF" id="PIRSF035652">
    <property type="entry name" value="CHP02436"/>
    <property type="match status" value="1"/>
</dbReference>
<dbReference type="Proteomes" id="UP000320055">
    <property type="component" value="Unassembled WGS sequence"/>
</dbReference>
<dbReference type="SUPFAM" id="SSF158446">
    <property type="entry name" value="IVS-encoded protein-like"/>
    <property type="match status" value="1"/>
</dbReference>
<evidence type="ECO:0000313" key="2">
    <source>
        <dbReference type="Proteomes" id="UP000320055"/>
    </source>
</evidence>